<evidence type="ECO:0000256" key="1">
    <source>
        <dbReference type="SAM" id="Coils"/>
    </source>
</evidence>
<dbReference type="Pfam" id="PF10065">
    <property type="entry name" value="DUF2303"/>
    <property type="match status" value="1"/>
</dbReference>
<reference evidence="3" key="1">
    <citation type="submission" date="2017-01" db="EMBL/GenBank/DDBJ databases">
        <authorList>
            <person name="Varghese N."/>
            <person name="Submissions S."/>
        </authorList>
    </citation>
    <scope>NUCLEOTIDE SEQUENCE [LARGE SCALE GENOMIC DNA]</scope>
    <source>
        <strain evidence="3">DSM 21768</strain>
    </source>
</reference>
<evidence type="ECO:0000313" key="3">
    <source>
        <dbReference type="Proteomes" id="UP000187495"/>
    </source>
</evidence>
<dbReference type="STRING" id="34061.B0189_05810"/>
<name>A0A1N7DPM3_9GAMM</name>
<organism evidence="2 3">
    <name type="scientific">Moraxella cuniculi DSM 21768</name>
    <dbReference type="NCBI Taxonomy" id="1122245"/>
    <lineage>
        <taxon>Bacteria</taxon>
        <taxon>Pseudomonadati</taxon>
        <taxon>Pseudomonadota</taxon>
        <taxon>Gammaproteobacteria</taxon>
        <taxon>Moraxellales</taxon>
        <taxon>Moraxellaceae</taxon>
        <taxon>Moraxella</taxon>
    </lineage>
</organism>
<accession>A0A1N7DPM3</accession>
<dbReference type="RefSeq" id="WP_076554518.1">
    <property type="nucleotide sequence ID" value="NZ_FTNU01000002.1"/>
</dbReference>
<dbReference type="AlphaFoldDB" id="A0A1N7DPM3"/>
<evidence type="ECO:0000313" key="2">
    <source>
        <dbReference type="EMBL" id="SIR77832.1"/>
    </source>
</evidence>
<protein>
    <submittedName>
        <fullName evidence="2">Uncharacterized conserved protein YfdQ, DUF2303 family</fullName>
    </submittedName>
</protein>
<feature type="coiled-coil region" evidence="1">
    <location>
        <begin position="173"/>
        <end position="200"/>
    </location>
</feature>
<keyword evidence="1" id="KW-0175">Coiled coil</keyword>
<dbReference type="EMBL" id="FTNU01000002">
    <property type="protein sequence ID" value="SIR77832.1"/>
    <property type="molecule type" value="Genomic_DNA"/>
</dbReference>
<dbReference type="InterPro" id="IPR019276">
    <property type="entry name" value="DUF2303"/>
</dbReference>
<sequence length="278" mass="31246">MIKAFENLSDAGVAATLTQPVTYTVQDNINAVAHNIHTKITSLEPYQNGLDRQRGHFFTSHVKDFADYVKRVGNSESTEIFINPEQIGARAVLNYNEQGFAMGRCDFTANISAQKTPVYQMLTDNNGRTHCHRKFIEMVVDYAPELTAYNAKGEEVEISHAINALRNIDITASVNANQQIQDLSESRSKLEQVSAKTKDENMPVRFGLFDACYESLPPTTVNLRMSITTDGNKPYFKISIEQHALLERNRLEEFTSIIKEELGVQFNVSIGTFQATNQ</sequence>
<keyword evidence="3" id="KW-1185">Reference proteome</keyword>
<dbReference type="Proteomes" id="UP000187495">
    <property type="component" value="Unassembled WGS sequence"/>
</dbReference>
<gene>
    <name evidence="2" type="ORF">SAMN02745664_10218</name>
</gene>
<proteinExistence type="predicted"/>